<accession>A0ABY6E5G8</accession>
<evidence type="ECO:0000313" key="3">
    <source>
        <dbReference type="Proteomes" id="UP001061298"/>
    </source>
</evidence>
<sequence>MPAHILRTDAAAHGALPADTELAQAVAILARAQQDAVWDRTQAGNELTSHPARVLPRLPQRGRRTTRRRVPPHRPRPAGCRAHPRTRLPADEGPASVTAEEGRPQEHRRRGGGTAPHGSAASADAPTSPRRRGDGPEGSGTSAATRCRLCRCR</sequence>
<dbReference type="EMBL" id="CP106793">
    <property type="protein sequence ID" value="UXY21910.1"/>
    <property type="molecule type" value="Genomic_DNA"/>
</dbReference>
<proteinExistence type="predicted"/>
<protein>
    <submittedName>
        <fullName evidence="2">IS110 family transposase</fullName>
    </submittedName>
</protein>
<gene>
    <name evidence="2" type="ORF">N8I84_26830</name>
</gene>
<reference evidence="2" key="1">
    <citation type="submission" date="2022-10" db="EMBL/GenBank/DDBJ databases">
        <authorList>
            <person name="Mo P."/>
        </authorList>
    </citation>
    <scope>NUCLEOTIDE SEQUENCE</scope>
    <source>
        <strain evidence="2">HUAS 13-4</strain>
    </source>
</reference>
<dbReference type="Proteomes" id="UP001061298">
    <property type="component" value="Chromosome"/>
</dbReference>
<dbReference type="RefSeq" id="WP_263232053.1">
    <property type="nucleotide sequence ID" value="NZ_CP106793.1"/>
</dbReference>
<name>A0ABY6E5G8_9ACTN</name>
<feature type="region of interest" description="Disordered" evidence="1">
    <location>
        <begin position="43"/>
        <end position="153"/>
    </location>
</feature>
<keyword evidence="3" id="KW-1185">Reference proteome</keyword>
<organism evidence="2 3">
    <name type="scientific">Streptomyces cynarae</name>
    <dbReference type="NCBI Taxonomy" id="2981134"/>
    <lineage>
        <taxon>Bacteria</taxon>
        <taxon>Bacillati</taxon>
        <taxon>Actinomycetota</taxon>
        <taxon>Actinomycetes</taxon>
        <taxon>Kitasatosporales</taxon>
        <taxon>Streptomycetaceae</taxon>
        <taxon>Streptomyces</taxon>
    </lineage>
</organism>
<evidence type="ECO:0000256" key="1">
    <source>
        <dbReference type="SAM" id="MobiDB-lite"/>
    </source>
</evidence>
<evidence type="ECO:0000313" key="2">
    <source>
        <dbReference type="EMBL" id="UXY21910.1"/>
    </source>
</evidence>
<feature type="compositionally biased region" description="Basic residues" evidence="1">
    <location>
        <begin position="60"/>
        <end position="86"/>
    </location>
</feature>